<dbReference type="EMBL" id="CP003360">
    <property type="protein sequence ID" value="AFM25399.1"/>
    <property type="molecule type" value="Genomic_DNA"/>
</dbReference>
<organism evidence="1 2">
    <name type="scientific">Desulfomonile tiedjei (strain ATCC 49306 / DSM 6799 / DCB-1)</name>
    <dbReference type="NCBI Taxonomy" id="706587"/>
    <lineage>
        <taxon>Bacteria</taxon>
        <taxon>Pseudomonadati</taxon>
        <taxon>Thermodesulfobacteriota</taxon>
        <taxon>Desulfomonilia</taxon>
        <taxon>Desulfomonilales</taxon>
        <taxon>Desulfomonilaceae</taxon>
        <taxon>Desulfomonile</taxon>
    </lineage>
</organism>
<dbReference type="PANTHER" id="PTHR35610">
    <property type="entry name" value="3-ISOPROPYLMALATE DEHYDRATASE-RELATED"/>
    <property type="match status" value="1"/>
</dbReference>
<accession>I4C758</accession>
<dbReference type="SUPFAM" id="SSF159659">
    <property type="entry name" value="Cgl1923-like"/>
    <property type="match status" value="1"/>
</dbReference>
<dbReference type="AlphaFoldDB" id="I4C758"/>
<gene>
    <name evidence="1" type="ordered locus">Desti_2722</name>
</gene>
<dbReference type="InterPro" id="IPR038389">
    <property type="entry name" value="PSMG2_sf"/>
</dbReference>
<dbReference type="Pfam" id="PF09754">
    <property type="entry name" value="PAC2"/>
    <property type="match status" value="1"/>
</dbReference>
<dbReference type="eggNOG" id="COG2047">
    <property type="taxonomic scope" value="Bacteria"/>
</dbReference>
<evidence type="ECO:0000313" key="1">
    <source>
        <dbReference type="EMBL" id="AFM25399.1"/>
    </source>
</evidence>
<keyword evidence="2" id="KW-1185">Reference proteome</keyword>
<evidence type="ECO:0000313" key="2">
    <source>
        <dbReference type="Proteomes" id="UP000006055"/>
    </source>
</evidence>
<dbReference type="STRING" id="706587.Desti_2722"/>
<dbReference type="KEGG" id="dti:Desti_2722"/>
<sequence>MADSVHSSPYLSWMQIPEQLRAPILVMGFHGWPNAGSVSSDTLYYLTQALRPRLAARLDEETFTNYTSDRPIAQIEDGIIHELDASVSELTYWENSGGEHDLLLFLGKEPSFRWNVYATIFVDVIHRLRVRKVFTIGGVQDTVSHTSSALITVVGSSNSVLDEMTQLGYGVRPSEYYGPVSIHSHLVKTFSEVGIDATSLWGHVPAYLEKSPRVVARIIGILNRLVGLRCSTEVLDQKSQELDRKINEALAKDPNLKQFVESIGGPKNPRNHVKGNEKIIRLDDFVKRDHSKDPDI</sequence>
<dbReference type="Proteomes" id="UP000006055">
    <property type="component" value="Chromosome"/>
</dbReference>
<name>I4C758_DESTA</name>
<dbReference type="OrthoDB" id="150941at2"/>
<protein>
    <submittedName>
        <fullName evidence="1">Uncharacterized protein (ATP-grasp superfamily)</fullName>
    </submittedName>
</protein>
<proteinExistence type="predicted"/>
<dbReference type="RefSeq" id="WP_014810539.1">
    <property type="nucleotide sequence ID" value="NC_018025.1"/>
</dbReference>
<dbReference type="InterPro" id="IPR019151">
    <property type="entry name" value="Proteasome_assmbl_chaperone_2"/>
</dbReference>
<dbReference type="HOGENOM" id="CLU_055821_1_0_7"/>
<dbReference type="Gene3D" id="3.40.50.10900">
    <property type="entry name" value="PAC-like subunit"/>
    <property type="match status" value="1"/>
</dbReference>
<dbReference type="PANTHER" id="PTHR35610:SF3">
    <property type="entry name" value="PROTEASOME ASSEMBLY CHAPERONE FAMILY PROTEIN"/>
    <property type="match status" value="1"/>
</dbReference>
<reference evidence="2" key="1">
    <citation type="submission" date="2012-06" db="EMBL/GenBank/DDBJ databases">
        <title>Complete sequence of chromosome of Desulfomonile tiedjei DSM 6799.</title>
        <authorList>
            <person name="Lucas S."/>
            <person name="Copeland A."/>
            <person name="Lapidus A."/>
            <person name="Glavina del Rio T."/>
            <person name="Dalin E."/>
            <person name="Tice H."/>
            <person name="Bruce D."/>
            <person name="Goodwin L."/>
            <person name="Pitluck S."/>
            <person name="Peters L."/>
            <person name="Ovchinnikova G."/>
            <person name="Zeytun A."/>
            <person name="Lu M."/>
            <person name="Kyrpides N."/>
            <person name="Mavromatis K."/>
            <person name="Ivanova N."/>
            <person name="Brettin T."/>
            <person name="Detter J.C."/>
            <person name="Han C."/>
            <person name="Larimer F."/>
            <person name="Land M."/>
            <person name="Hauser L."/>
            <person name="Markowitz V."/>
            <person name="Cheng J.-F."/>
            <person name="Hugenholtz P."/>
            <person name="Woyke T."/>
            <person name="Wu D."/>
            <person name="Spring S."/>
            <person name="Schroeder M."/>
            <person name="Brambilla E."/>
            <person name="Klenk H.-P."/>
            <person name="Eisen J.A."/>
        </authorList>
    </citation>
    <scope>NUCLEOTIDE SEQUENCE [LARGE SCALE GENOMIC DNA]</scope>
    <source>
        <strain evidence="2">ATCC 49306 / DSM 6799 / DCB-1</strain>
    </source>
</reference>